<dbReference type="Proteomes" id="UP001629244">
    <property type="component" value="Unassembled WGS sequence"/>
</dbReference>
<name>A0ABW8YMI2_9SPHN</name>
<protein>
    <submittedName>
        <fullName evidence="2">Uncharacterized protein</fullName>
    </submittedName>
</protein>
<feature type="transmembrane region" description="Helical" evidence="1">
    <location>
        <begin position="126"/>
        <end position="147"/>
    </location>
</feature>
<organism evidence="2 3">
    <name type="scientific">Sphingomonas plantiphila</name>
    <dbReference type="NCBI Taxonomy" id="3163295"/>
    <lineage>
        <taxon>Bacteria</taxon>
        <taxon>Pseudomonadati</taxon>
        <taxon>Pseudomonadota</taxon>
        <taxon>Alphaproteobacteria</taxon>
        <taxon>Sphingomonadales</taxon>
        <taxon>Sphingomonadaceae</taxon>
        <taxon>Sphingomonas</taxon>
    </lineage>
</organism>
<keyword evidence="1" id="KW-0472">Membrane</keyword>
<comment type="caution">
    <text evidence="2">The sequence shown here is derived from an EMBL/GenBank/DDBJ whole genome shotgun (WGS) entry which is preliminary data.</text>
</comment>
<feature type="transmembrane region" description="Helical" evidence="1">
    <location>
        <begin position="100"/>
        <end position="120"/>
    </location>
</feature>
<sequence>MTDPSQSARDDLAFVRALVTEGGAVQGSLGQALLAGGLCYGIQCMVQWGLYISGWQAPTVVHLTAGILPSVIFIGLIIWLSRRNRGAVPHGMAMRALNAAFGSSGLAAMTTAVIFGYLAWRYHDMGIFLFHPLMVAVVQGAVWYVAFAIRRRTWLGMVSIGWFVAAMLGALTIERLELFILLIGVALLLLMALPGWILMRSAANS</sequence>
<evidence type="ECO:0000256" key="1">
    <source>
        <dbReference type="SAM" id="Phobius"/>
    </source>
</evidence>
<evidence type="ECO:0000313" key="2">
    <source>
        <dbReference type="EMBL" id="MFL9841219.1"/>
    </source>
</evidence>
<dbReference type="RefSeq" id="WP_408078132.1">
    <property type="nucleotide sequence ID" value="NZ_JBELQC010000001.1"/>
</dbReference>
<dbReference type="EMBL" id="JBELQC010000001">
    <property type="protein sequence ID" value="MFL9841219.1"/>
    <property type="molecule type" value="Genomic_DNA"/>
</dbReference>
<feature type="transmembrane region" description="Helical" evidence="1">
    <location>
        <begin position="179"/>
        <end position="199"/>
    </location>
</feature>
<keyword evidence="1" id="KW-1133">Transmembrane helix</keyword>
<reference evidence="2 3" key="1">
    <citation type="submission" date="2024-06" db="EMBL/GenBank/DDBJ databases">
        <authorList>
            <person name="Kaempfer P."/>
            <person name="Viver T."/>
        </authorList>
    </citation>
    <scope>NUCLEOTIDE SEQUENCE [LARGE SCALE GENOMIC DNA]</scope>
    <source>
        <strain evidence="2 3">ST-64</strain>
    </source>
</reference>
<gene>
    <name evidence="2" type="ORF">ABS767_09615</name>
</gene>
<feature type="transmembrane region" description="Helical" evidence="1">
    <location>
        <begin position="154"/>
        <end position="173"/>
    </location>
</feature>
<keyword evidence="3" id="KW-1185">Reference proteome</keyword>
<evidence type="ECO:0000313" key="3">
    <source>
        <dbReference type="Proteomes" id="UP001629244"/>
    </source>
</evidence>
<keyword evidence="1" id="KW-0812">Transmembrane</keyword>
<proteinExistence type="predicted"/>
<feature type="transmembrane region" description="Helical" evidence="1">
    <location>
        <begin position="60"/>
        <end position="80"/>
    </location>
</feature>
<accession>A0ABW8YMI2</accession>